<evidence type="ECO:0000313" key="2">
    <source>
        <dbReference type="Proteomes" id="UP000515135"/>
    </source>
</evidence>
<dbReference type="GO" id="GO:0030686">
    <property type="term" value="C:90S preribosome"/>
    <property type="evidence" value="ECO:0007669"/>
    <property type="project" value="TreeGrafter"/>
</dbReference>
<dbReference type="Proteomes" id="UP000515135">
    <property type="component" value="Unplaced"/>
</dbReference>
<dbReference type="GO" id="GO:0032040">
    <property type="term" value="C:small-subunit processome"/>
    <property type="evidence" value="ECO:0007669"/>
    <property type="project" value="TreeGrafter"/>
</dbReference>
<accession>A0A6P4ZVV0</accession>
<dbReference type="InterPro" id="IPR016024">
    <property type="entry name" value="ARM-type_fold"/>
</dbReference>
<dbReference type="PANTHER" id="PTHR17695:SF11">
    <property type="entry name" value="SMALL SUBUNIT PROCESSOME COMPONENT 20 HOMOLOG"/>
    <property type="match status" value="1"/>
</dbReference>
<dbReference type="KEGG" id="bbel:109477133"/>
<feature type="region of interest" description="Disordered" evidence="1">
    <location>
        <begin position="312"/>
        <end position="345"/>
    </location>
</feature>
<evidence type="ECO:0000313" key="3">
    <source>
        <dbReference type="RefSeq" id="XP_019633756.1"/>
    </source>
</evidence>
<keyword evidence="2" id="KW-1185">Reference proteome</keyword>
<dbReference type="GeneID" id="109477133"/>
<evidence type="ECO:0000256" key="1">
    <source>
        <dbReference type="SAM" id="MobiDB-lite"/>
    </source>
</evidence>
<dbReference type="RefSeq" id="XP_019633756.1">
    <property type="nucleotide sequence ID" value="XM_019778197.1"/>
</dbReference>
<dbReference type="OrthoDB" id="360653at2759"/>
<sequence>MAAKSTEKRPENRHRFKTFSERLSEVNIDVVHRISRVQDPQDIDTHFGEGVQKWKELNCTQHFTQFYKEVCQKCSTYTQVVHHEAFLVATLKTHLQVPDSLALQPLLDLVVQLARDLQTDFYPHFGEFFQLLVPLLNTQDTDLIEWTFTCLLYLFKFLWRHLVRDVTQVYSLFCPLLGKDHKPHIRNFAAESFAFLMRKVRDPSDFFDFIFRDLAENPDRSSGVGRLLFEMLKGVQKQFHSCTAKVFPIMLCKLGPAAAAHEDAGKVALPWQQVQEALEDTMQSMSEFTSRGHAGVIWEALITASTEVHTRWREDQTASQKSHTAGHTDHLPNQQDQTDGQQDYQTANHQDRLLRLVQVWVRHKHGDLITSPDKLCQLLVSLLSDGPYPGESGTTLLELTSDLLLSQKSSLDVIQISKLVTLVRDSGYSRQQVFYFFRRIFIINMFQKDILPTFLHYCISVCETGDETGDAGDETGEAGVLQVLTQLVLLKRPPPDSGATLATWDRYPLDFKDIKKSKRKGQSSVSNQPKPVQLILSQLKVVPVQENLWRLWAALICLPHVRVTDKDNLFQLLQGLTHQLHGAAKSSPQSEEKFLYLLSQAVFALLHHCPPEQGLTPQCSGLLLELLRSDYNFVSKIS</sequence>
<dbReference type="PANTHER" id="PTHR17695">
    <property type="entry name" value="SMALL SUBUNIT PROCESSOME COMPONENT 20 HOMOLOG"/>
    <property type="match status" value="1"/>
</dbReference>
<organism evidence="2 3">
    <name type="scientific">Branchiostoma belcheri</name>
    <name type="common">Amphioxus</name>
    <dbReference type="NCBI Taxonomy" id="7741"/>
    <lineage>
        <taxon>Eukaryota</taxon>
        <taxon>Metazoa</taxon>
        <taxon>Chordata</taxon>
        <taxon>Cephalochordata</taxon>
        <taxon>Leptocardii</taxon>
        <taxon>Amphioxiformes</taxon>
        <taxon>Branchiostomatidae</taxon>
        <taxon>Branchiostoma</taxon>
    </lineage>
</organism>
<reference evidence="3" key="1">
    <citation type="submission" date="2025-08" db="UniProtKB">
        <authorList>
            <consortium name="RefSeq"/>
        </authorList>
    </citation>
    <scope>IDENTIFICATION</scope>
    <source>
        <tissue evidence="3">Gonad</tissue>
    </source>
</reference>
<dbReference type="Gene3D" id="1.25.10.10">
    <property type="entry name" value="Leucine-rich Repeat Variant"/>
    <property type="match status" value="1"/>
</dbReference>
<dbReference type="SUPFAM" id="SSF48371">
    <property type="entry name" value="ARM repeat"/>
    <property type="match status" value="1"/>
</dbReference>
<feature type="compositionally biased region" description="Low complexity" evidence="1">
    <location>
        <begin position="334"/>
        <end position="345"/>
    </location>
</feature>
<gene>
    <name evidence="3" type="primary">LOC109477133</name>
</gene>
<name>A0A6P4ZVV0_BRABE</name>
<dbReference type="AlphaFoldDB" id="A0A6P4ZVV0"/>
<protein>
    <submittedName>
        <fullName evidence="3">Small subunit processome component 20 homolog</fullName>
    </submittedName>
</protein>
<dbReference type="InterPro" id="IPR011989">
    <property type="entry name" value="ARM-like"/>
</dbReference>
<dbReference type="InterPro" id="IPR052575">
    <property type="entry name" value="SSU_processome_comp_20"/>
</dbReference>
<proteinExistence type="predicted"/>